<dbReference type="Gene3D" id="2.80.10.50">
    <property type="match status" value="3"/>
</dbReference>
<evidence type="ECO:0000259" key="3">
    <source>
        <dbReference type="SMART" id="SM00642"/>
    </source>
</evidence>
<dbReference type="Pfam" id="PF00128">
    <property type="entry name" value="Alpha-amylase"/>
    <property type="match status" value="1"/>
</dbReference>
<feature type="compositionally biased region" description="Polar residues" evidence="1">
    <location>
        <begin position="32"/>
        <end position="42"/>
    </location>
</feature>
<evidence type="ECO:0000313" key="4">
    <source>
        <dbReference type="EMBL" id="MCU4751886.1"/>
    </source>
</evidence>
<protein>
    <submittedName>
        <fullName evidence="4">RICIN domain-containing protein</fullName>
    </submittedName>
</protein>
<dbReference type="InterPro" id="IPR000772">
    <property type="entry name" value="Ricin_B_lectin"/>
</dbReference>
<dbReference type="SUPFAM" id="SSF51445">
    <property type="entry name" value="(Trans)glycosidases"/>
    <property type="match status" value="1"/>
</dbReference>
<gene>
    <name evidence="4" type="ORF">OB919_07805</name>
</gene>
<dbReference type="AlphaFoldDB" id="A0AAP3E5Y0"/>
<feature type="domain" description="Glycosyl hydrolase family 13 catalytic" evidence="3">
    <location>
        <begin position="323"/>
        <end position="734"/>
    </location>
</feature>
<dbReference type="SMART" id="SM00642">
    <property type="entry name" value="Aamy"/>
    <property type="match status" value="1"/>
</dbReference>
<dbReference type="Proteomes" id="UP001321047">
    <property type="component" value="Unassembled WGS sequence"/>
</dbReference>
<evidence type="ECO:0000313" key="5">
    <source>
        <dbReference type="Proteomes" id="UP001321047"/>
    </source>
</evidence>
<reference evidence="4 5" key="1">
    <citation type="submission" date="2022-09" db="EMBL/GenBank/DDBJ databases">
        <title>Enrichment on poylsaccharides allowed isolation of novel metabolic and taxonomic groups of Haloarchaea.</title>
        <authorList>
            <person name="Sorokin D.Y."/>
            <person name="Elcheninov A.G."/>
            <person name="Khizhniak T.V."/>
            <person name="Kolganova T.V."/>
            <person name="Kublanov I.V."/>
        </authorList>
    </citation>
    <scope>NUCLEOTIDE SEQUENCE [LARGE SCALE GENOMIC DNA]</scope>
    <source>
        <strain evidence="4 5">AArc-curdl1</strain>
    </source>
</reference>
<sequence length="998" mass="109791">MSEHQPGTELSRRSVLRGMAAMGAVAALGSQATGADTGTGTLFPNGFDPETPVESHHPGAPRFISVDEPIVNPVWTLGADTRGLDADEPPAWALWDKGRDNLAPRLPDLRADPHDYDAGDFTWTLVDWPEASDGPDAVVSFATATGDDLGRYDEERDTVAEFRADAPGDYVLELEAPDGIHELTLHAFPRGNGGAAVYKGDPDNAPRLELEATYDEDTEEFRLETNAQRAPGVDSSSDDLWGVFRADDRDALSTGAIEEGDDGLRATIPADALEGESARVHAAVYDDGTAKKSSQDLVVLDPDGSVDLPNRPPEWMADGIMYQLFPRSWAGEREATTLETLISGDDDTGAPGLDYLEEMGVDAIWLTPTVPATSVERQLDGELSGGGPHGYDTADYTGVSEDLVPDGEDPLEAYRRFVQECHNRDIKVVFDIVINHAGRTNSLFEDTIDESADGPGPWDTVTEWDEDHRAFDWWDRAEVPRRNEDGELLEAEPRPTGFADLQVMPNLNFENLALREYIMGVADFWSRPQSAGGMGVDGFRADIAYGVPKSVWKEIREISRHNNDAFLMFDETIPRDASYTESEFDMHHDTAGFLNQAQQVAADDAHGGSLFDTIGERTQIGLPDHSLVVNALENHDEHRILNQAAVDLHDPNHDDIDDGTWAYYANRVRCCAAAAFVLPGVPQLYYGIERQISRYGEGRHLGDDDHRGYDDDGSINVDADVREGGRQRAFVNWEDGPDEYHTNFFQNLATLYDEVEALHPAAEFDGISFEADDDDELLLCERRVSRREDIDGPSTVAAIVHFGDGDTEVEIDAKYEGYDLFKDEDVLLEDHGDTITVEVGDLIVLPADDDEEDDDLEGTYRILSDHSGKALDVADVSTDDGANVHQWEYVGGDNQHWTLEAVGDNEYRIVAGHSGKVLDVENASSEDGANVHQWEDVSGDNQCWFVEPVGEADSLYTITAVHSGKVLDVEGVSGDDGANVHQWEYVGGDNQHWRLEEV</sequence>
<comment type="caution">
    <text evidence="4">The sequence shown here is derived from an EMBL/GenBank/DDBJ whole genome shotgun (WGS) entry which is preliminary data.</text>
</comment>
<dbReference type="SMART" id="SM00458">
    <property type="entry name" value="RICIN"/>
    <property type="match status" value="1"/>
</dbReference>
<dbReference type="CDD" id="cd00161">
    <property type="entry name" value="beta-trefoil_Ricin-like"/>
    <property type="match status" value="1"/>
</dbReference>
<dbReference type="PROSITE" id="PS50231">
    <property type="entry name" value="RICIN_B_LECTIN"/>
    <property type="match status" value="1"/>
</dbReference>
<evidence type="ECO:0000256" key="1">
    <source>
        <dbReference type="SAM" id="MobiDB-lite"/>
    </source>
</evidence>
<keyword evidence="5" id="KW-1185">Reference proteome</keyword>
<proteinExistence type="predicted"/>
<dbReference type="Gene3D" id="3.20.20.80">
    <property type="entry name" value="Glycosidases"/>
    <property type="match status" value="1"/>
</dbReference>
<evidence type="ECO:0000259" key="2">
    <source>
        <dbReference type="SMART" id="SM00458"/>
    </source>
</evidence>
<dbReference type="PROSITE" id="PS51318">
    <property type="entry name" value="TAT"/>
    <property type="match status" value="1"/>
</dbReference>
<feature type="domain" description="Ricin B lectin" evidence="2">
    <location>
        <begin position="857"/>
        <end position="996"/>
    </location>
</feature>
<dbReference type="Pfam" id="PF14200">
    <property type="entry name" value="RicinB_lectin_2"/>
    <property type="match status" value="2"/>
</dbReference>
<dbReference type="PANTHER" id="PTHR10357">
    <property type="entry name" value="ALPHA-AMYLASE FAMILY MEMBER"/>
    <property type="match status" value="1"/>
</dbReference>
<feature type="region of interest" description="Disordered" evidence="1">
    <location>
        <begin position="32"/>
        <end position="60"/>
    </location>
</feature>
<organism evidence="4 5">
    <name type="scientific">Natronosalvus hydrolyticus</name>
    <dbReference type="NCBI Taxonomy" id="2979988"/>
    <lineage>
        <taxon>Archaea</taxon>
        <taxon>Methanobacteriati</taxon>
        <taxon>Methanobacteriota</taxon>
        <taxon>Stenosarchaea group</taxon>
        <taxon>Halobacteria</taxon>
        <taxon>Halobacteriales</taxon>
        <taxon>Natrialbaceae</taxon>
        <taxon>Natronosalvus</taxon>
    </lineage>
</organism>
<dbReference type="InterPro" id="IPR017853">
    <property type="entry name" value="GH"/>
</dbReference>
<dbReference type="EMBL" id="JAOPJZ010000004">
    <property type="protein sequence ID" value="MCU4751886.1"/>
    <property type="molecule type" value="Genomic_DNA"/>
</dbReference>
<name>A0AAP3E5Y0_9EURY</name>
<dbReference type="InterPro" id="IPR035992">
    <property type="entry name" value="Ricin_B-like_lectins"/>
</dbReference>
<dbReference type="InterPro" id="IPR006311">
    <property type="entry name" value="TAT_signal"/>
</dbReference>
<accession>A0AAP3E5Y0</accession>
<dbReference type="SUPFAM" id="SSF50370">
    <property type="entry name" value="Ricin B-like lectins"/>
    <property type="match status" value="1"/>
</dbReference>
<dbReference type="RefSeq" id="WP_342808115.1">
    <property type="nucleotide sequence ID" value="NZ_JAOPJZ010000004.1"/>
</dbReference>
<dbReference type="GO" id="GO:0005975">
    <property type="term" value="P:carbohydrate metabolic process"/>
    <property type="evidence" value="ECO:0007669"/>
    <property type="project" value="InterPro"/>
</dbReference>
<dbReference type="InterPro" id="IPR006047">
    <property type="entry name" value="GH13_cat_dom"/>
</dbReference>